<reference evidence="2 3" key="1">
    <citation type="submission" date="2024-02" db="EMBL/GenBank/DDBJ databases">
        <authorList>
            <person name="Chen Y."/>
            <person name="Shah S."/>
            <person name="Dougan E. K."/>
            <person name="Thang M."/>
            <person name="Chan C."/>
        </authorList>
    </citation>
    <scope>NUCLEOTIDE SEQUENCE [LARGE SCALE GENOMIC DNA]</scope>
</reference>
<keyword evidence="3" id="KW-1185">Reference proteome</keyword>
<evidence type="ECO:0000313" key="3">
    <source>
        <dbReference type="Proteomes" id="UP001642484"/>
    </source>
</evidence>
<protein>
    <submittedName>
        <fullName evidence="2">Uncharacterized protein</fullName>
    </submittedName>
</protein>
<gene>
    <name evidence="2" type="ORF">CCMP2556_LOCUS43368</name>
</gene>
<accession>A0ABP0QQ02</accession>
<evidence type="ECO:0000256" key="1">
    <source>
        <dbReference type="SAM" id="MobiDB-lite"/>
    </source>
</evidence>
<dbReference type="EMBL" id="CAXAMN010024815">
    <property type="protein sequence ID" value="CAK9090223.1"/>
    <property type="molecule type" value="Genomic_DNA"/>
</dbReference>
<proteinExistence type="predicted"/>
<dbReference type="Proteomes" id="UP001642484">
    <property type="component" value="Unassembled WGS sequence"/>
</dbReference>
<comment type="caution">
    <text evidence="2">The sequence shown here is derived from an EMBL/GenBank/DDBJ whole genome shotgun (WGS) entry which is preliminary data.</text>
</comment>
<evidence type="ECO:0000313" key="2">
    <source>
        <dbReference type="EMBL" id="CAK9090223.1"/>
    </source>
</evidence>
<sequence length="147" mass="16313">MLAHLPVSVVDVIRADTYRGGDLIILEPAIARPSSQELANNFCWLKPIVLYSPRKVPSGYFLTDAFLMLDQKLGRKLFRPKAGEDRTYLAGREGVKAKRCIGALRHLWRNTGNAHDSRVQDMKSCLAPSPPRGADEDAMPPAEDAQL</sequence>
<name>A0ABP0QQ02_9DINO</name>
<organism evidence="2 3">
    <name type="scientific">Durusdinium trenchii</name>
    <dbReference type="NCBI Taxonomy" id="1381693"/>
    <lineage>
        <taxon>Eukaryota</taxon>
        <taxon>Sar</taxon>
        <taxon>Alveolata</taxon>
        <taxon>Dinophyceae</taxon>
        <taxon>Suessiales</taxon>
        <taxon>Symbiodiniaceae</taxon>
        <taxon>Durusdinium</taxon>
    </lineage>
</organism>
<feature type="region of interest" description="Disordered" evidence="1">
    <location>
        <begin position="119"/>
        <end position="147"/>
    </location>
</feature>